<comment type="subcellular location">
    <subcellularLocation>
        <location evidence="1">Membrane</location>
    </subcellularLocation>
</comment>
<dbReference type="PANTHER" id="PTHR12770:SF31">
    <property type="entry name" value="RUS FAMILY MEMBER 1"/>
    <property type="match status" value="1"/>
</dbReference>
<dbReference type="GO" id="GO:0016020">
    <property type="term" value="C:membrane"/>
    <property type="evidence" value="ECO:0007669"/>
    <property type="project" value="UniProtKB-SubCell"/>
</dbReference>
<keyword evidence="3" id="KW-0812">Transmembrane</keyword>
<evidence type="ECO:0000259" key="7">
    <source>
        <dbReference type="Pfam" id="PF04884"/>
    </source>
</evidence>
<dbReference type="OrthoDB" id="364779at2759"/>
<evidence type="ECO:0000256" key="4">
    <source>
        <dbReference type="ARBA" id="ARBA00022989"/>
    </source>
</evidence>
<evidence type="ECO:0000256" key="2">
    <source>
        <dbReference type="ARBA" id="ARBA00007558"/>
    </source>
</evidence>
<feature type="domain" description="Protein root UVB sensitive/RUS" evidence="7">
    <location>
        <begin position="296"/>
        <end position="339"/>
    </location>
</feature>
<accession>K0SZA8</accession>
<evidence type="ECO:0000256" key="3">
    <source>
        <dbReference type="ARBA" id="ARBA00022692"/>
    </source>
</evidence>
<organism evidence="8 9">
    <name type="scientific">Thalassiosira oceanica</name>
    <name type="common">Marine diatom</name>
    <dbReference type="NCBI Taxonomy" id="159749"/>
    <lineage>
        <taxon>Eukaryota</taxon>
        <taxon>Sar</taxon>
        <taxon>Stramenopiles</taxon>
        <taxon>Ochrophyta</taxon>
        <taxon>Bacillariophyta</taxon>
        <taxon>Coscinodiscophyceae</taxon>
        <taxon>Thalassiosirophycidae</taxon>
        <taxon>Thalassiosirales</taxon>
        <taxon>Thalassiosiraceae</taxon>
        <taxon>Thalassiosira</taxon>
    </lineage>
</organism>
<feature type="compositionally biased region" description="Basic and acidic residues" evidence="6">
    <location>
        <begin position="194"/>
        <end position="221"/>
    </location>
</feature>
<evidence type="ECO:0000256" key="5">
    <source>
        <dbReference type="ARBA" id="ARBA00023136"/>
    </source>
</evidence>
<dbReference type="Proteomes" id="UP000266841">
    <property type="component" value="Unassembled WGS sequence"/>
</dbReference>
<evidence type="ECO:0000256" key="1">
    <source>
        <dbReference type="ARBA" id="ARBA00004370"/>
    </source>
</evidence>
<gene>
    <name evidence="8" type="ORF">THAOC_12704</name>
</gene>
<dbReference type="PANTHER" id="PTHR12770">
    <property type="entry name" value="RUS1 FAMILY PROTEIN C16ORF58"/>
    <property type="match status" value="1"/>
</dbReference>
<keyword evidence="4" id="KW-1133">Transmembrane helix</keyword>
<evidence type="ECO:0000256" key="6">
    <source>
        <dbReference type="SAM" id="MobiDB-lite"/>
    </source>
</evidence>
<feature type="region of interest" description="Disordered" evidence="6">
    <location>
        <begin position="179"/>
        <end position="234"/>
    </location>
</feature>
<comment type="caution">
    <text evidence="8">The sequence shown here is derived from an EMBL/GenBank/DDBJ whole genome shotgun (WGS) entry which is preliminary data.</text>
</comment>
<dbReference type="eggNOG" id="KOG4249">
    <property type="taxonomic scope" value="Eukaryota"/>
</dbReference>
<dbReference type="InterPro" id="IPR006968">
    <property type="entry name" value="RUS_fam"/>
</dbReference>
<proteinExistence type="inferred from homology"/>
<feature type="domain" description="Protein root UVB sensitive/RUS" evidence="7">
    <location>
        <begin position="54"/>
        <end position="168"/>
    </location>
</feature>
<dbReference type="Pfam" id="PF04884">
    <property type="entry name" value="UVB_sens_prot"/>
    <property type="match status" value="2"/>
</dbReference>
<reference evidence="8 9" key="1">
    <citation type="journal article" date="2012" name="Genome Biol.">
        <title>Genome and low-iron response of an oceanic diatom adapted to chronic iron limitation.</title>
        <authorList>
            <person name="Lommer M."/>
            <person name="Specht M."/>
            <person name="Roy A.S."/>
            <person name="Kraemer L."/>
            <person name="Andreson R."/>
            <person name="Gutowska M.A."/>
            <person name="Wolf J."/>
            <person name="Bergner S.V."/>
            <person name="Schilhabel M.B."/>
            <person name="Klostermeier U.C."/>
            <person name="Beiko R.G."/>
            <person name="Rosenstiel P."/>
            <person name="Hippler M."/>
            <person name="Laroche J."/>
        </authorList>
    </citation>
    <scope>NUCLEOTIDE SEQUENCE [LARGE SCALE GENOMIC DNA]</scope>
    <source>
        <strain evidence="8 9">CCMP1005</strain>
    </source>
</reference>
<keyword evidence="9" id="KW-1185">Reference proteome</keyword>
<protein>
    <recommendedName>
        <fullName evidence="7">Protein root UVB sensitive/RUS domain-containing protein</fullName>
    </recommendedName>
</protein>
<dbReference type="InterPro" id="IPR054549">
    <property type="entry name" value="UVB_sens_RUS_dom"/>
</dbReference>
<feature type="compositionally biased region" description="Low complexity" evidence="6">
    <location>
        <begin position="183"/>
        <end position="193"/>
    </location>
</feature>
<evidence type="ECO:0000313" key="9">
    <source>
        <dbReference type="Proteomes" id="UP000266841"/>
    </source>
</evidence>
<evidence type="ECO:0000313" key="8">
    <source>
        <dbReference type="EMBL" id="EJK66381.1"/>
    </source>
</evidence>
<dbReference type="AlphaFoldDB" id="K0SZA8"/>
<comment type="similarity">
    <text evidence="2">Belongs to the RUS1 family.</text>
</comment>
<keyword evidence="5" id="KW-0472">Membrane</keyword>
<dbReference type="EMBL" id="AGNL01015012">
    <property type="protein sequence ID" value="EJK66381.1"/>
    <property type="molecule type" value="Genomic_DNA"/>
</dbReference>
<name>K0SZA8_THAOC</name>
<sequence>MVEWVELREYNGKGDEVGRYALSSSQPPAPVTVDVPAGGSLSSLSPRSVPSALSGLFGDLFLPAGHPSTTAGGYLHYQVCDGVQGLCSYLRGVVSTGAALAAAGVGDSDATAMGAAVTWAVRDGLGMLGGLAFSYYASSKFDSRVKEYRLLADVANDAGMILDMARPSDARGGLVAATPGVPRPRLGQRALQGRLRDVRGSNEGEHHGPLRRLREQGRRSGEGGGAGDAGVARRDGIGKSPRICVCASSSALTRIIENTKGVWLAKVLQGMEGGTGGCSEEDGFEDVCTVGEPILSPQAVSWTVFLVLTWVHVWANYVGIQKLKLRTLNRERAAIVLRPAVERCCEIVLFEGQAGDGDSTEAASRGGARSRSNFGVPVEVDMAHDPQAGHQAGSIDEGCPLKWCPYCPRDGAVHVSVDVSREHGGRPRGLFDVFRRAEGVRARHGREGVLATGRPGKCEGVDTTISPSGELPLREGGVRY</sequence>